<accession>A0A1G7EAL8</accession>
<evidence type="ECO:0000256" key="1">
    <source>
        <dbReference type="PROSITE-ProRule" id="PRU00409"/>
    </source>
</evidence>
<protein>
    <recommendedName>
        <fullName evidence="2">ATP-grasp domain-containing protein</fullName>
    </recommendedName>
</protein>
<evidence type="ECO:0000313" key="5">
    <source>
        <dbReference type="Proteomes" id="UP000182744"/>
    </source>
</evidence>
<sequence>MADTANNASSEHSHLVGEAEQADYARGTVALITQAKGASGDVDVELAPIREALRGYGVDADIVEWTSGKSLRGYKAAIIRSPWDYPDRYTEFMAWLQKARQETNVLNHPDLITWNSDKHYLEVLADLGVNIPPTTYARTLEETQEAAAKVKGRLIIKPAVSASSRNTGLFENYGAEAQALAEKILSAGNTVIVQEAIDTVQDGAERGIFFFNGEYSHTTRKAPVLELGGGLYRGTYTERITIVEPSAAELELARATIRAIGMVSRQENWAPTAGLPLYIRVDVATPSSGKPQLIEAEAFEPELYLRLVEGGFDRFAKAVAERIEFLD</sequence>
<dbReference type="EMBL" id="JAWNFU010000002">
    <property type="protein sequence ID" value="MDY5153034.1"/>
    <property type="molecule type" value="Genomic_DNA"/>
</dbReference>
<dbReference type="RefSeq" id="WP_083330169.1">
    <property type="nucleotide sequence ID" value="NZ_FNAU01000016.1"/>
</dbReference>
<dbReference type="Proteomes" id="UP001273799">
    <property type="component" value="Unassembled WGS sequence"/>
</dbReference>
<dbReference type="GO" id="GO:0046872">
    <property type="term" value="F:metal ion binding"/>
    <property type="evidence" value="ECO:0007669"/>
    <property type="project" value="InterPro"/>
</dbReference>
<dbReference type="Proteomes" id="UP000182744">
    <property type="component" value="Unassembled WGS sequence"/>
</dbReference>
<dbReference type="SUPFAM" id="SSF56059">
    <property type="entry name" value="Glutathione synthetase ATP-binding domain-like"/>
    <property type="match status" value="1"/>
</dbReference>
<keyword evidence="5" id="KW-1185">Reference proteome</keyword>
<dbReference type="GO" id="GO:0005524">
    <property type="term" value="F:ATP binding"/>
    <property type="evidence" value="ECO:0007669"/>
    <property type="project" value="UniProtKB-UniRule"/>
</dbReference>
<dbReference type="Gene3D" id="3.30.470.20">
    <property type="entry name" value="ATP-grasp fold, B domain"/>
    <property type="match status" value="1"/>
</dbReference>
<dbReference type="InterPro" id="IPR011761">
    <property type="entry name" value="ATP-grasp"/>
</dbReference>
<keyword evidence="1" id="KW-0547">Nucleotide-binding</keyword>
<dbReference type="PANTHER" id="PTHR39217:SF1">
    <property type="entry name" value="GLUTATHIONE SYNTHETASE"/>
    <property type="match status" value="1"/>
</dbReference>
<dbReference type="InterPro" id="IPR053191">
    <property type="entry name" value="DcsG_Biosynth_Enzyme"/>
</dbReference>
<reference evidence="3" key="3">
    <citation type="submission" date="2023-10" db="EMBL/GenBank/DDBJ databases">
        <title>Whole Genome based description of the genera Actinobaculum and Actinotignum reveals a complex phylogenetic relationship within the species included in the genus Actinotignum.</title>
        <authorList>
            <person name="Jensen C.S."/>
            <person name="Dargis R."/>
            <person name="Kemp M."/>
            <person name="Christensen J.J."/>
        </authorList>
    </citation>
    <scope>NUCLEOTIDE SEQUENCE</scope>
    <source>
        <strain evidence="3">Actinobaculum_suis_CCUG19206T</strain>
    </source>
</reference>
<organism evidence="4 5">
    <name type="scientific">Actinobaculum suis</name>
    <dbReference type="NCBI Taxonomy" id="1657"/>
    <lineage>
        <taxon>Bacteria</taxon>
        <taxon>Bacillati</taxon>
        <taxon>Actinomycetota</taxon>
        <taxon>Actinomycetes</taxon>
        <taxon>Actinomycetales</taxon>
        <taxon>Actinomycetaceae</taxon>
        <taxon>Actinobaculum</taxon>
    </lineage>
</organism>
<dbReference type="InterPro" id="IPR013815">
    <property type="entry name" value="ATP_grasp_subdomain_1"/>
</dbReference>
<dbReference type="PANTHER" id="PTHR39217">
    <property type="match status" value="1"/>
</dbReference>
<evidence type="ECO:0000313" key="4">
    <source>
        <dbReference type="EMBL" id="SDE60712.1"/>
    </source>
</evidence>
<dbReference type="AlphaFoldDB" id="A0A1G7EAL8"/>
<gene>
    <name evidence="3" type="ORF">R6G71_03080</name>
    <name evidence="4" type="ORF">SAMN05421878_11621</name>
</gene>
<proteinExistence type="predicted"/>
<keyword evidence="1" id="KW-0067">ATP-binding</keyword>
<dbReference type="PROSITE" id="PS50975">
    <property type="entry name" value="ATP_GRASP"/>
    <property type="match status" value="1"/>
</dbReference>
<reference evidence="4" key="2">
    <citation type="submission" date="2016-10" db="EMBL/GenBank/DDBJ databases">
        <authorList>
            <person name="de Groot N.N."/>
        </authorList>
    </citation>
    <scope>NUCLEOTIDE SEQUENCE [LARGE SCALE GENOMIC DNA]</scope>
    <source>
        <strain evidence="4">DSM 20639</strain>
    </source>
</reference>
<evidence type="ECO:0000313" key="3">
    <source>
        <dbReference type="EMBL" id="MDY5153034.1"/>
    </source>
</evidence>
<feature type="domain" description="ATP-grasp" evidence="2">
    <location>
        <begin position="121"/>
        <end position="324"/>
    </location>
</feature>
<evidence type="ECO:0000259" key="2">
    <source>
        <dbReference type="PROSITE" id="PS50975"/>
    </source>
</evidence>
<reference evidence="5" key="1">
    <citation type="submission" date="2016-10" db="EMBL/GenBank/DDBJ databases">
        <authorList>
            <person name="Varghese N."/>
        </authorList>
    </citation>
    <scope>NUCLEOTIDE SEQUENCE [LARGE SCALE GENOMIC DNA]</scope>
    <source>
        <strain evidence="5">DSM 20639</strain>
    </source>
</reference>
<name>A0A1G7EAL8_9ACTO</name>
<dbReference type="Gene3D" id="3.40.50.20">
    <property type="match status" value="1"/>
</dbReference>
<dbReference type="Gene3D" id="3.30.1490.20">
    <property type="entry name" value="ATP-grasp fold, A domain"/>
    <property type="match status" value="1"/>
</dbReference>
<dbReference type="EMBL" id="FNAU01000016">
    <property type="protein sequence ID" value="SDE60712.1"/>
    <property type="molecule type" value="Genomic_DNA"/>
</dbReference>